<dbReference type="InterPro" id="IPR033557">
    <property type="entry name" value="CIMAP2"/>
</dbReference>
<name>A0A9N9XM79_PHYSR</name>
<dbReference type="Proteomes" id="UP001153712">
    <property type="component" value="Chromosome 1"/>
</dbReference>
<evidence type="ECO:0000313" key="1">
    <source>
        <dbReference type="EMBL" id="CAG9854456.1"/>
    </source>
</evidence>
<dbReference type="Pfam" id="PF07004">
    <property type="entry name" value="SHIPPO-rpt"/>
    <property type="match status" value="1"/>
</dbReference>
<reference evidence="1" key="1">
    <citation type="submission" date="2022-01" db="EMBL/GenBank/DDBJ databases">
        <authorList>
            <person name="King R."/>
        </authorList>
    </citation>
    <scope>NUCLEOTIDE SEQUENCE</scope>
</reference>
<dbReference type="EMBL" id="OU900094">
    <property type="protein sequence ID" value="CAG9854456.1"/>
    <property type="molecule type" value="Genomic_DNA"/>
</dbReference>
<accession>A0A9N9XM79</accession>
<gene>
    <name evidence="1" type="ORF">PHYEVI_LOCUS918</name>
</gene>
<dbReference type="AlphaFoldDB" id="A0A9N9XM79"/>
<keyword evidence="2" id="KW-1185">Reference proteome</keyword>
<evidence type="ECO:0000313" key="2">
    <source>
        <dbReference type="Proteomes" id="UP001153712"/>
    </source>
</evidence>
<dbReference type="InterPro" id="IPR010736">
    <property type="entry name" value="SHIPPO-rpt"/>
</dbReference>
<dbReference type="PANTHER" id="PTHR34914">
    <property type="entry name" value="LYMPHOCYTE EXPANSION MOLECULE"/>
    <property type="match status" value="1"/>
</dbReference>
<proteinExistence type="predicted"/>
<organism evidence="1 2">
    <name type="scientific">Phyllotreta striolata</name>
    <name type="common">Striped flea beetle</name>
    <name type="synonym">Crioceris striolata</name>
    <dbReference type="NCBI Taxonomy" id="444603"/>
    <lineage>
        <taxon>Eukaryota</taxon>
        <taxon>Metazoa</taxon>
        <taxon>Ecdysozoa</taxon>
        <taxon>Arthropoda</taxon>
        <taxon>Hexapoda</taxon>
        <taxon>Insecta</taxon>
        <taxon>Pterygota</taxon>
        <taxon>Neoptera</taxon>
        <taxon>Endopterygota</taxon>
        <taxon>Coleoptera</taxon>
        <taxon>Polyphaga</taxon>
        <taxon>Cucujiformia</taxon>
        <taxon>Chrysomeloidea</taxon>
        <taxon>Chrysomelidae</taxon>
        <taxon>Galerucinae</taxon>
        <taxon>Alticini</taxon>
        <taxon>Phyllotreta</taxon>
    </lineage>
</organism>
<dbReference type="PANTHER" id="PTHR34914:SF1">
    <property type="entry name" value="LYMPHOCYTE EXPANSION MOLECULE"/>
    <property type="match status" value="1"/>
</dbReference>
<protein>
    <submittedName>
        <fullName evidence="1">Uncharacterized protein</fullName>
    </submittedName>
</protein>
<sequence length="359" mass="41756">MTDKSKFKNNAPFGFRAERMTGCGLHPALFTTGDRGKHISQLGPATYSPKKQDCKHKNGIDWNIKLKAELYSIWLGWKNMTVLEQRRFMNSLVGPGTHEINPALFKQQLDSIFENTSFTSGKRYSYIVDHGTPSPNAYFYDLSKRCTLKKGLSNVPTMEWDGFIDRFLPGVTARHSLSPTLYKFQEHDKKNTADITKKLVSVRGPYDLFTGKRDETTMKGFYHPKIFKMPDTLFSAVSKIDMLLYSKNYANTGKFLKEERFPKKPTVRHMLERWRDPALPGPAHYDLKDYKRIVSEPPDRYPFLSCKITVRPSPIAKPTPGPGRYNIKIARYMKQKRNTYVFVTKYPRVYYRDFNYRSF</sequence>
<dbReference type="OrthoDB" id="6275292at2759"/>